<organism evidence="3 4">
    <name type="scientific">Halopseudomonas pertucinogena</name>
    <dbReference type="NCBI Taxonomy" id="86175"/>
    <lineage>
        <taxon>Bacteria</taxon>
        <taxon>Pseudomonadati</taxon>
        <taxon>Pseudomonadota</taxon>
        <taxon>Gammaproteobacteria</taxon>
        <taxon>Pseudomonadales</taxon>
        <taxon>Pseudomonadaceae</taxon>
        <taxon>Halopseudomonas</taxon>
    </lineage>
</organism>
<dbReference type="RefSeq" id="WP_188637025.1">
    <property type="nucleotide sequence ID" value="NZ_BMNN01000006.1"/>
</dbReference>
<name>A0ABQ2CTN1_9GAMM</name>
<proteinExistence type="predicted"/>
<evidence type="ECO:0000259" key="2">
    <source>
        <dbReference type="Pfam" id="PF05170"/>
    </source>
</evidence>
<accession>A0ABQ2CTN1</accession>
<feature type="domain" description="AsmA" evidence="2">
    <location>
        <begin position="1"/>
        <end position="573"/>
    </location>
</feature>
<dbReference type="InterPro" id="IPR052894">
    <property type="entry name" value="AsmA-related"/>
</dbReference>
<dbReference type="PANTHER" id="PTHR30441:SF9">
    <property type="entry name" value="ASMA FAMILY PROTEIN YHJG"/>
    <property type="match status" value="1"/>
</dbReference>
<evidence type="ECO:0000313" key="4">
    <source>
        <dbReference type="Proteomes" id="UP000633263"/>
    </source>
</evidence>
<dbReference type="PANTHER" id="PTHR30441">
    <property type="entry name" value="DUF748 DOMAIN-CONTAINING PROTEIN"/>
    <property type="match status" value="1"/>
</dbReference>
<dbReference type="EMBL" id="BMNN01000006">
    <property type="protein sequence ID" value="GGJ07310.1"/>
    <property type="molecule type" value="Genomic_DNA"/>
</dbReference>
<keyword evidence="1" id="KW-0472">Membrane</keyword>
<comment type="caution">
    <text evidence="3">The sequence shown here is derived from an EMBL/GenBank/DDBJ whole genome shotgun (WGS) entry which is preliminary data.</text>
</comment>
<keyword evidence="1" id="KW-0812">Transmembrane</keyword>
<dbReference type="Pfam" id="PF05170">
    <property type="entry name" value="AsmA"/>
    <property type="match status" value="1"/>
</dbReference>
<evidence type="ECO:0000313" key="3">
    <source>
        <dbReference type="EMBL" id="GGJ07310.1"/>
    </source>
</evidence>
<dbReference type="InterPro" id="IPR007844">
    <property type="entry name" value="AsmA"/>
</dbReference>
<gene>
    <name evidence="3" type="ORF">GCM10009083_25400</name>
</gene>
<reference evidence="4" key="1">
    <citation type="journal article" date="2019" name="Int. J. Syst. Evol. Microbiol.">
        <title>The Global Catalogue of Microorganisms (GCM) 10K type strain sequencing project: providing services to taxonomists for standard genome sequencing and annotation.</title>
        <authorList>
            <consortium name="The Broad Institute Genomics Platform"/>
            <consortium name="The Broad Institute Genome Sequencing Center for Infectious Disease"/>
            <person name="Wu L."/>
            <person name="Ma J."/>
        </authorList>
    </citation>
    <scope>NUCLEOTIDE SEQUENCE [LARGE SCALE GENOMIC DNA]</scope>
    <source>
        <strain evidence="4">JCM 11590</strain>
    </source>
</reference>
<dbReference type="Proteomes" id="UP000633263">
    <property type="component" value="Unassembled WGS sequence"/>
</dbReference>
<evidence type="ECO:0000256" key="1">
    <source>
        <dbReference type="SAM" id="Phobius"/>
    </source>
</evidence>
<feature type="transmembrane region" description="Helical" evidence="1">
    <location>
        <begin position="7"/>
        <end position="29"/>
    </location>
</feature>
<keyword evidence="4" id="KW-1185">Reference proteome</keyword>
<protein>
    <recommendedName>
        <fullName evidence="2">AsmA domain-containing protein</fullName>
    </recommendedName>
</protein>
<sequence>MTRVRGIFFWILGSLAVLVAALVLFLLLFDWNLLRPTINERVSEALDRPFAIEGDLSVKWRRDPDSTSWRAWMPWPHIAAEQMRLGNPDWAEGDTFVSLERVEMRLAPVPLLWKVVRIPRIDVTQPVADLQRQADGRNNWTFDLGSEEDRAEEPSRWVLDIGTIGFDQGQISIDDAISKLKLDLQIDPLGEPIAFSDIVGESPEPTSTTPQDYAFAWRAEGSYQQQAVEGEGRIGGLLALQDAEQPFPLQADVRAGSTRIRLAGTLTDPLNLGGLDLQLRLSGTSLGNLYPLTGVTLPDSPPYSTDGRLIAELQAEDGATYRYQDFNGSIGDSDIHGDLTYVAGEPRPSLSGHLVSNQLLFSDLAPLIGADSNEEKEARGSEVRQPADKVLPVEEFRTERWRAMDADVSVRGQRIVHSDELPITDLEARVLLEDGRLHLAPLKFGMAGGTLEADIALNGAATPLQGKASLSARGLRLKELVPGFEPMQTSLGELNGAADLSGRGNSVAALLGTADGSMQLAINDGTVSRSLMEIAGLNVGNYLVTRLFGDDEVQINCAVADLRFNQGVMSTPIFVVDTENALIEVDGTVNFATEEMDLDIDPESKGMRIFSLRSPLYVRGTFANPSPGVHAGPLALRGTGMLALGALTPAAGLLALIAPSGEQTSQCQALLERTRSSQR</sequence>
<keyword evidence="1" id="KW-1133">Transmembrane helix</keyword>